<keyword evidence="2" id="KW-1185">Reference proteome</keyword>
<dbReference type="RefSeq" id="WP_207273624.1">
    <property type="nucleotide sequence ID" value="NZ_JAFMPK010000011.1"/>
</dbReference>
<reference evidence="1 2" key="1">
    <citation type="submission" date="2021-03" db="EMBL/GenBank/DDBJ databases">
        <authorList>
            <person name="Xin L."/>
        </authorList>
    </citation>
    <scope>NUCLEOTIDE SEQUENCE [LARGE SCALE GENOMIC DNA]</scope>
    <source>
        <strain evidence="1 2">XHU 5031</strain>
    </source>
</reference>
<dbReference type="Proteomes" id="UP000664617">
    <property type="component" value="Unassembled WGS sequence"/>
</dbReference>
<evidence type="ECO:0000313" key="1">
    <source>
        <dbReference type="EMBL" id="MBO0607691.1"/>
    </source>
</evidence>
<name>A0ABS3I3W4_9MICO</name>
<gene>
    <name evidence="1" type="ORF">J0911_01445</name>
</gene>
<reference evidence="2" key="2">
    <citation type="submission" date="2023-07" db="EMBL/GenBank/DDBJ databases">
        <title>Myceligenerans salitolerans sp. nov., a halotolerant actinomycete isolated from a salt lake in Xinjiang, China.</title>
        <authorList>
            <person name="Guan T."/>
        </authorList>
    </citation>
    <scope>NUCLEOTIDE SEQUENCE [LARGE SCALE GENOMIC DNA]</scope>
    <source>
        <strain evidence="2">XHU 5031</strain>
    </source>
</reference>
<comment type="caution">
    <text evidence="1">The sequence shown here is derived from an EMBL/GenBank/DDBJ whole genome shotgun (WGS) entry which is preliminary data.</text>
</comment>
<protein>
    <submittedName>
        <fullName evidence="1">Uncharacterized protein</fullName>
    </submittedName>
</protein>
<sequence length="90" mass="9984">MTEGMTTVAVSTNTRDRLRATRFGTRRPKSMEDALVALLDEHERAELRAAFEEIDPDEYQAAQVEDGLVPGVTDYGVEDAILDAQESGKR</sequence>
<organism evidence="1 2">
    <name type="scientific">Myceligenerans salitolerans</name>
    <dbReference type="NCBI Taxonomy" id="1230528"/>
    <lineage>
        <taxon>Bacteria</taxon>
        <taxon>Bacillati</taxon>
        <taxon>Actinomycetota</taxon>
        <taxon>Actinomycetes</taxon>
        <taxon>Micrococcales</taxon>
        <taxon>Promicromonosporaceae</taxon>
        <taxon>Myceligenerans</taxon>
    </lineage>
</organism>
<evidence type="ECO:0000313" key="2">
    <source>
        <dbReference type="Proteomes" id="UP000664617"/>
    </source>
</evidence>
<dbReference type="EMBL" id="JAFMPK010000011">
    <property type="protein sequence ID" value="MBO0607691.1"/>
    <property type="molecule type" value="Genomic_DNA"/>
</dbReference>
<accession>A0ABS3I3W4</accession>
<proteinExistence type="predicted"/>